<evidence type="ECO:0008006" key="3">
    <source>
        <dbReference type="Google" id="ProtNLM"/>
    </source>
</evidence>
<reference evidence="1 2" key="1">
    <citation type="journal article" date="2020" name="Cell">
        <title>Large-Scale Comparative Analyses of Tick Genomes Elucidate Their Genetic Diversity and Vector Capacities.</title>
        <authorList>
            <consortium name="Tick Genome and Microbiome Consortium (TIGMIC)"/>
            <person name="Jia N."/>
            <person name="Wang J."/>
            <person name="Shi W."/>
            <person name="Du L."/>
            <person name="Sun Y."/>
            <person name="Zhan W."/>
            <person name="Jiang J.F."/>
            <person name="Wang Q."/>
            <person name="Zhang B."/>
            <person name="Ji P."/>
            <person name="Bell-Sakyi L."/>
            <person name="Cui X.M."/>
            <person name="Yuan T.T."/>
            <person name="Jiang B.G."/>
            <person name="Yang W.F."/>
            <person name="Lam T.T."/>
            <person name="Chang Q.C."/>
            <person name="Ding S.J."/>
            <person name="Wang X.J."/>
            <person name="Zhu J.G."/>
            <person name="Ruan X.D."/>
            <person name="Zhao L."/>
            <person name="Wei J.T."/>
            <person name="Ye R.Z."/>
            <person name="Que T.C."/>
            <person name="Du C.H."/>
            <person name="Zhou Y.H."/>
            <person name="Cheng J.X."/>
            <person name="Dai P.F."/>
            <person name="Guo W.B."/>
            <person name="Han X.H."/>
            <person name="Huang E.J."/>
            <person name="Li L.F."/>
            <person name="Wei W."/>
            <person name="Gao Y.C."/>
            <person name="Liu J.Z."/>
            <person name="Shao H.Z."/>
            <person name="Wang X."/>
            <person name="Wang C.C."/>
            <person name="Yang T.C."/>
            <person name="Huo Q.B."/>
            <person name="Li W."/>
            <person name="Chen H.Y."/>
            <person name="Chen S.E."/>
            <person name="Zhou L.G."/>
            <person name="Ni X.B."/>
            <person name="Tian J.H."/>
            <person name="Sheng Y."/>
            <person name="Liu T."/>
            <person name="Pan Y.S."/>
            <person name="Xia L.Y."/>
            <person name="Li J."/>
            <person name="Zhao F."/>
            <person name="Cao W.C."/>
        </authorList>
    </citation>
    <scope>NUCLEOTIDE SEQUENCE [LARGE SCALE GENOMIC DNA]</scope>
    <source>
        <strain evidence="1">HaeL-2018</strain>
    </source>
</reference>
<evidence type="ECO:0000313" key="1">
    <source>
        <dbReference type="EMBL" id="KAH9382733.1"/>
    </source>
</evidence>
<dbReference type="AlphaFoldDB" id="A0A9J6H7N9"/>
<proteinExistence type="predicted"/>
<protein>
    <recommendedName>
        <fullName evidence="3">Transposable element P transposase</fullName>
    </recommendedName>
</protein>
<accession>A0A9J6H7N9</accession>
<sequence length="101" mass="11259">MMNIFGISGKLSKTVCKIKHPVDPSRELHFISDFPHLVKCVRNAIASNGILTPDGRAGRQFVRKAWKCDTASTVTLRAMPRVTKSIFQPNGFKKNESESDV</sequence>
<evidence type="ECO:0000313" key="2">
    <source>
        <dbReference type="Proteomes" id="UP000821853"/>
    </source>
</evidence>
<organism evidence="1 2">
    <name type="scientific">Haemaphysalis longicornis</name>
    <name type="common">Bush tick</name>
    <dbReference type="NCBI Taxonomy" id="44386"/>
    <lineage>
        <taxon>Eukaryota</taxon>
        <taxon>Metazoa</taxon>
        <taxon>Ecdysozoa</taxon>
        <taxon>Arthropoda</taxon>
        <taxon>Chelicerata</taxon>
        <taxon>Arachnida</taxon>
        <taxon>Acari</taxon>
        <taxon>Parasitiformes</taxon>
        <taxon>Ixodida</taxon>
        <taxon>Ixodoidea</taxon>
        <taxon>Ixodidae</taxon>
        <taxon>Haemaphysalinae</taxon>
        <taxon>Haemaphysalis</taxon>
    </lineage>
</organism>
<comment type="caution">
    <text evidence="1">The sequence shown here is derived from an EMBL/GenBank/DDBJ whole genome shotgun (WGS) entry which is preliminary data.</text>
</comment>
<dbReference type="EMBL" id="JABSTR010000236">
    <property type="protein sequence ID" value="KAH9382733.1"/>
    <property type="molecule type" value="Genomic_DNA"/>
</dbReference>
<keyword evidence="2" id="KW-1185">Reference proteome</keyword>
<dbReference type="OrthoDB" id="6129029at2759"/>
<gene>
    <name evidence="1" type="ORF">HPB48_023289</name>
</gene>
<dbReference type="VEuPathDB" id="VectorBase:HLOH_055356"/>
<name>A0A9J6H7N9_HAELO</name>
<dbReference type="Proteomes" id="UP000821853">
    <property type="component" value="Unassembled WGS sequence"/>
</dbReference>